<dbReference type="Proteomes" id="UP000515860">
    <property type="component" value="Chromosome"/>
</dbReference>
<organism evidence="1 2">
    <name type="scientific">Wansuia hejianensis</name>
    <dbReference type="NCBI Taxonomy" id="2763667"/>
    <lineage>
        <taxon>Bacteria</taxon>
        <taxon>Bacillati</taxon>
        <taxon>Bacillota</taxon>
        <taxon>Clostridia</taxon>
        <taxon>Lachnospirales</taxon>
        <taxon>Lachnospiraceae</taxon>
        <taxon>Wansuia</taxon>
    </lineage>
</organism>
<evidence type="ECO:0000313" key="1">
    <source>
        <dbReference type="EMBL" id="QNM08025.1"/>
    </source>
</evidence>
<reference evidence="1 2" key="1">
    <citation type="submission" date="2020-08" db="EMBL/GenBank/DDBJ databases">
        <authorList>
            <person name="Liu C."/>
            <person name="Sun Q."/>
        </authorList>
    </citation>
    <scope>NUCLEOTIDE SEQUENCE [LARGE SCALE GENOMIC DNA]</scope>
    <source>
        <strain evidence="1 2">NSJ-29</strain>
    </source>
</reference>
<protein>
    <submittedName>
        <fullName evidence="1">Uncharacterized protein</fullName>
    </submittedName>
</protein>
<sequence length="60" mass="7182">MKKAELERQYTWIVKEVRELRETSGWEDDRIRCFLIGVVTAGDSCYTSSQLRRIFDLVKR</sequence>
<dbReference type="AlphaFoldDB" id="A0A7G9GB43"/>
<accession>A0A7G9GB43</accession>
<keyword evidence="2" id="KW-1185">Reference proteome</keyword>
<dbReference type="EMBL" id="CP060635">
    <property type="protein sequence ID" value="QNM08025.1"/>
    <property type="molecule type" value="Genomic_DNA"/>
</dbReference>
<evidence type="ECO:0000313" key="2">
    <source>
        <dbReference type="Proteomes" id="UP000515860"/>
    </source>
</evidence>
<dbReference type="RefSeq" id="WP_118647242.1">
    <property type="nucleotide sequence ID" value="NZ_CP060635.1"/>
</dbReference>
<name>A0A7G9GB43_9FIRM</name>
<proteinExistence type="predicted"/>
<gene>
    <name evidence="1" type="ORF">H9Q79_14185</name>
</gene>
<dbReference type="KEGG" id="whj:H9Q79_14185"/>